<feature type="domain" description="C3H1-type" evidence="8">
    <location>
        <begin position="202"/>
        <end position="224"/>
    </location>
</feature>
<evidence type="ECO:0000256" key="7">
    <source>
        <dbReference type="SAM" id="MobiDB-lite"/>
    </source>
</evidence>
<proteinExistence type="predicted"/>
<feature type="region of interest" description="Disordered" evidence="7">
    <location>
        <begin position="302"/>
        <end position="346"/>
    </location>
</feature>
<comment type="caution">
    <text evidence="9">The sequence shown here is derived from an EMBL/GenBank/DDBJ whole genome shotgun (WGS) entry which is preliminary data.</text>
</comment>
<dbReference type="Gene3D" id="4.10.1000.10">
    <property type="entry name" value="Zinc finger, CCCH-type"/>
    <property type="match status" value="1"/>
</dbReference>
<feature type="zinc finger region" description="C3H1-type" evidence="6">
    <location>
        <begin position="227"/>
        <end position="254"/>
    </location>
</feature>
<organism evidence="9 10">
    <name type="scientific">Zoarces viviparus</name>
    <name type="common">Viviparous eelpout</name>
    <name type="synonym">Blennius viviparus</name>
    <dbReference type="NCBI Taxonomy" id="48416"/>
    <lineage>
        <taxon>Eukaryota</taxon>
        <taxon>Metazoa</taxon>
        <taxon>Chordata</taxon>
        <taxon>Craniata</taxon>
        <taxon>Vertebrata</taxon>
        <taxon>Euteleostomi</taxon>
        <taxon>Actinopterygii</taxon>
        <taxon>Neopterygii</taxon>
        <taxon>Teleostei</taxon>
        <taxon>Neoteleostei</taxon>
        <taxon>Acanthomorphata</taxon>
        <taxon>Eupercaria</taxon>
        <taxon>Perciformes</taxon>
        <taxon>Cottioidei</taxon>
        <taxon>Zoarcales</taxon>
        <taxon>Zoarcidae</taxon>
        <taxon>Zoarcinae</taxon>
        <taxon>Zoarces</taxon>
    </lineage>
</organism>
<reference evidence="9 10" key="1">
    <citation type="journal article" date="2024" name="Genome Biol. Evol.">
        <title>Chromosome-level genome assembly of the viviparous eelpout Zoarces viviparus.</title>
        <authorList>
            <person name="Fuhrmann N."/>
            <person name="Brasseur M.V."/>
            <person name="Bakowski C.E."/>
            <person name="Podsiadlowski L."/>
            <person name="Prost S."/>
            <person name="Krehenwinkel H."/>
            <person name="Mayer C."/>
        </authorList>
    </citation>
    <scope>NUCLEOTIDE SEQUENCE [LARGE SCALE GENOMIC DNA]</scope>
    <source>
        <strain evidence="9">NO-MEL_2022_Ind0_liver</strain>
    </source>
</reference>
<keyword evidence="2 6" id="KW-0479">Metal-binding</keyword>
<sequence length="575" mass="64468">MAFANLFTGLAAVEEGVKSPGPPAFTHRNETGSGQRGNARKRKIQVEHTGPYKKKQCHEVQTTRTSNAASFREDDFKAIHHNIHNTDSGHASAGFTKEVIHNHSYKTGHNNKGQNYTTKNNRNVNKQQQKNKPEWPKNHHQQKDRWRPANRGGSHQTRPTSGQGGRYRQNRNDKQGVQVKRPKLMSQDFKDQNGVLVDGRLICRHFLWGRCIKEDDCQLEHVKGCNNLVKEVCKFYVQGVCSKEESCPYMHNILWLNSNDLKGNCSQGADCKFSHEPLNDVTNQLLHEVFKRDDDLYALSKKAEQEPSGQPENTDEPEVTEASRTSDALLQPLRPIFYNSGETNTEKDCQTKELADIKEEAVPPNASDAAQPHLPPSKNEDSSTEHINKPTKQLLNPVSGFDSLCEVSTSITPCGNSPSRTHAHQQLPDIASHKVADAANSVLKTLFLCLSPYQQDEEQQDRFQIGVTSDSRLPVTEKTVVHSTEHQRSLQTLQIPSEATVGSTPSSPGTNELQVRNAGAHNMPCKPVASLMQHHTRPRPTRASEEVPWVNRDVVVTPLKDLFKTLETTVFHFGH</sequence>
<dbReference type="SUPFAM" id="SSF90229">
    <property type="entry name" value="CCCH zinc finger"/>
    <property type="match status" value="2"/>
</dbReference>
<dbReference type="Pfam" id="PF14608">
    <property type="entry name" value="zf-CCCH_2"/>
    <property type="match status" value="1"/>
</dbReference>
<dbReference type="SMART" id="SM00356">
    <property type="entry name" value="ZnF_C3H1"/>
    <property type="match status" value="3"/>
</dbReference>
<feature type="zinc finger region" description="C3H1-type" evidence="6">
    <location>
        <begin position="202"/>
        <end position="224"/>
    </location>
</feature>
<dbReference type="Proteomes" id="UP001488805">
    <property type="component" value="Unassembled WGS sequence"/>
</dbReference>
<evidence type="ECO:0000256" key="3">
    <source>
        <dbReference type="ARBA" id="ARBA00022737"/>
    </source>
</evidence>
<feature type="domain" description="C3H1-type" evidence="8">
    <location>
        <begin position="261"/>
        <end position="278"/>
    </location>
</feature>
<feature type="region of interest" description="Disordered" evidence="7">
    <location>
        <begin position="105"/>
        <end position="182"/>
    </location>
</feature>
<dbReference type="GO" id="GO:0003723">
    <property type="term" value="F:RNA binding"/>
    <property type="evidence" value="ECO:0007669"/>
    <property type="project" value="InterPro"/>
</dbReference>
<dbReference type="PANTHER" id="PTHR13119">
    <property type="entry name" value="ZINC FINGER CCCH DOMAIN-CONTAINING PROTEI"/>
    <property type="match status" value="1"/>
</dbReference>
<feature type="region of interest" description="Disordered" evidence="7">
    <location>
        <begin position="361"/>
        <end position="388"/>
    </location>
</feature>
<dbReference type="InterPro" id="IPR045124">
    <property type="entry name" value="Su(sable)-like"/>
</dbReference>
<accession>A0AAW1G1E3</accession>
<evidence type="ECO:0000259" key="8">
    <source>
        <dbReference type="PROSITE" id="PS50103"/>
    </source>
</evidence>
<evidence type="ECO:0000313" key="10">
    <source>
        <dbReference type="Proteomes" id="UP001488805"/>
    </source>
</evidence>
<keyword evidence="1" id="KW-0597">Phosphoprotein</keyword>
<dbReference type="GO" id="GO:0008270">
    <property type="term" value="F:zinc ion binding"/>
    <property type="evidence" value="ECO:0007669"/>
    <property type="project" value="UniProtKB-KW"/>
</dbReference>
<dbReference type="AlphaFoldDB" id="A0AAW1G1E3"/>
<evidence type="ECO:0000256" key="6">
    <source>
        <dbReference type="PROSITE-ProRule" id="PRU00723"/>
    </source>
</evidence>
<dbReference type="InterPro" id="IPR000571">
    <property type="entry name" value="Znf_CCCH"/>
</dbReference>
<keyword evidence="10" id="KW-1185">Reference proteome</keyword>
<feature type="zinc finger region" description="C3H1-type" evidence="6">
    <location>
        <begin position="261"/>
        <end position="278"/>
    </location>
</feature>
<dbReference type="PANTHER" id="PTHR13119:SF23">
    <property type="entry name" value="ZINC FINGER CCCH DOMAIN-CONTAINING PROTEIN 4"/>
    <property type="match status" value="1"/>
</dbReference>
<feature type="compositionally biased region" description="Basic and acidic residues" evidence="7">
    <location>
        <begin position="378"/>
        <end position="388"/>
    </location>
</feature>
<dbReference type="Pfam" id="PF22623">
    <property type="entry name" value="zf-CCCH_9"/>
    <property type="match status" value="1"/>
</dbReference>
<evidence type="ECO:0000256" key="4">
    <source>
        <dbReference type="ARBA" id="ARBA00022771"/>
    </source>
</evidence>
<evidence type="ECO:0000256" key="1">
    <source>
        <dbReference type="ARBA" id="ARBA00022553"/>
    </source>
</evidence>
<dbReference type="InterPro" id="IPR036855">
    <property type="entry name" value="Znf_CCCH_sf"/>
</dbReference>
<evidence type="ECO:0000256" key="2">
    <source>
        <dbReference type="ARBA" id="ARBA00022723"/>
    </source>
</evidence>
<evidence type="ECO:0000313" key="9">
    <source>
        <dbReference type="EMBL" id="KAK9540330.1"/>
    </source>
</evidence>
<evidence type="ECO:0000256" key="5">
    <source>
        <dbReference type="ARBA" id="ARBA00022833"/>
    </source>
</evidence>
<gene>
    <name evidence="9" type="ORF">VZT92_002790</name>
</gene>
<feature type="compositionally biased region" description="Basic and acidic residues" evidence="7">
    <location>
        <begin position="131"/>
        <end position="147"/>
    </location>
</feature>
<feature type="domain" description="C3H1-type" evidence="8">
    <location>
        <begin position="227"/>
        <end position="254"/>
    </location>
</feature>
<feature type="compositionally biased region" description="Polar residues" evidence="7">
    <location>
        <begin position="105"/>
        <end position="118"/>
    </location>
</feature>
<feature type="region of interest" description="Disordered" evidence="7">
    <location>
        <begin position="15"/>
        <end position="41"/>
    </location>
</feature>
<feature type="compositionally biased region" description="Low complexity" evidence="7">
    <location>
        <begin position="119"/>
        <end position="130"/>
    </location>
</feature>
<dbReference type="InterPro" id="IPR054361">
    <property type="entry name" value="Znf-CCCH_ZC3H4/6/8"/>
</dbReference>
<dbReference type="GO" id="GO:0005634">
    <property type="term" value="C:nucleus"/>
    <property type="evidence" value="ECO:0007669"/>
    <property type="project" value="TreeGrafter"/>
</dbReference>
<protein>
    <recommendedName>
        <fullName evidence="8">C3H1-type domain-containing protein</fullName>
    </recommendedName>
</protein>
<keyword evidence="4 6" id="KW-0863">Zinc-finger</keyword>
<dbReference type="EMBL" id="JBCEZU010000013">
    <property type="protein sequence ID" value="KAK9540330.1"/>
    <property type="molecule type" value="Genomic_DNA"/>
</dbReference>
<keyword evidence="3" id="KW-0677">Repeat</keyword>
<name>A0AAW1G1E3_ZOAVI</name>
<keyword evidence="5 6" id="KW-0862">Zinc</keyword>
<dbReference type="GO" id="GO:0045892">
    <property type="term" value="P:negative regulation of DNA-templated transcription"/>
    <property type="evidence" value="ECO:0007669"/>
    <property type="project" value="InterPro"/>
</dbReference>
<dbReference type="PROSITE" id="PS50103">
    <property type="entry name" value="ZF_C3H1"/>
    <property type="match status" value="3"/>
</dbReference>